<reference evidence="6" key="1">
    <citation type="submission" date="2023-07" db="EMBL/GenBank/DDBJ databases">
        <authorList>
            <consortium name="AG Swart"/>
            <person name="Singh M."/>
            <person name="Singh A."/>
            <person name="Seah K."/>
            <person name="Emmerich C."/>
        </authorList>
    </citation>
    <scope>NUCLEOTIDE SEQUENCE</scope>
    <source>
        <strain evidence="6">DP1</strain>
    </source>
</reference>
<organism evidence="6 7">
    <name type="scientific">Euplotes crassus</name>
    <dbReference type="NCBI Taxonomy" id="5936"/>
    <lineage>
        <taxon>Eukaryota</taxon>
        <taxon>Sar</taxon>
        <taxon>Alveolata</taxon>
        <taxon>Ciliophora</taxon>
        <taxon>Intramacronucleata</taxon>
        <taxon>Spirotrichea</taxon>
        <taxon>Hypotrichia</taxon>
        <taxon>Euplotida</taxon>
        <taxon>Euplotidae</taxon>
        <taxon>Moneuplotes</taxon>
    </lineage>
</organism>
<feature type="region of interest" description="Disordered" evidence="5">
    <location>
        <begin position="251"/>
        <end position="376"/>
    </location>
</feature>
<gene>
    <name evidence="6" type="ORF">ECRASSUSDP1_LOCUS9617</name>
</gene>
<feature type="region of interest" description="Disordered" evidence="5">
    <location>
        <begin position="150"/>
        <end position="175"/>
    </location>
</feature>
<keyword evidence="7" id="KW-1185">Reference proteome</keyword>
<dbReference type="Pfam" id="PF10248">
    <property type="entry name" value="Mlf1IP"/>
    <property type="match status" value="1"/>
</dbReference>
<evidence type="ECO:0000313" key="7">
    <source>
        <dbReference type="Proteomes" id="UP001295684"/>
    </source>
</evidence>
<evidence type="ECO:0000256" key="5">
    <source>
        <dbReference type="SAM" id="MobiDB-lite"/>
    </source>
</evidence>
<dbReference type="EMBL" id="CAMPGE010009458">
    <property type="protein sequence ID" value="CAI2368326.1"/>
    <property type="molecule type" value="Genomic_DNA"/>
</dbReference>
<keyword evidence="3" id="KW-0963">Cytoplasm</keyword>
<accession>A0AAD1UI54</accession>
<evidence type="ECO:0000256" key="4">
    <source>
        <dbReference type="ARBA" id="ARBA00022553"/>
    </source>
</evidence>
<feature type="region of interest" description="Disordered" evidence="5">
    <location>
        <begin position="1"/>
        <end position="55"/>
    </location>
</feature>
<dbReference type="Proteomes" id="UP001295684">
    <property type="component" value="Unassembled WGS sequence"/>
</dbReference>
<feature type="compositionally biased region" description="Polar residues" evidence="5">
    <location>
        <begin position="355"/>
        <end position="365"/>
    </location>
</feature>
<protein>
    <submittedName>
        <fullName evidence="6">Uncharacterized protein</fullName>
    </submittedName>
</protein>
<evidence type="ECO:0000256" key="2">
    <source>
        <dbReference type="ARBA" id="ARBA00008332"/>
    </source>
</evidence>
<dbReference type="AlphaFoldDB" id="A0AAD1UI54"/>
<feature type="compositionally biased region" description="Basic residues" evidence="5">
    <location>
        <begin position="366"/>
        <end position="376"/>
    </location>
</feature>
<feature type="compositionally biased region" description="Basic and acidic residues" evidence="5">
    <location>
        <begin position="283"/>
        <end position="298"/>
    </location>
</feature>
<comment type="subcellular location">
    <subcellularLocation>
        <location evidence="1">Cytoplasm</location>
    </subcellularLocation>
</comment>
<evidence type="ECO:0000256" key="3">
    <source>
        <dbReference type="ARBA" id="ARBA00022490"/>
    </source>
</evidence>
<sequence length="376" mass="42347">MSRGSNHYGELASLPYNRDFEPRPTRGTSLQPRAKRDSRRQQRHGGMVPSSGDGIFGELMGMHQNTMKEFDNMHKDMFGSSFGKMDSLMKNDPFFSDSGIDSMFKNSFSKANSMMNQMMESANSMMRGNMDTFGSAGGKGKFMQQKFVSSTKMGPDGRPVKESYQTKTNGVYGGSKKPEILERKQMYQNSQTGYEKAAVERMYQGKGRKVVYENEKGTGAKNSYNYYKNMKEDDAPDFDREWDSAAKRFGLNSGPKALPFGSGAPKQYHRSKTDYGYGDSSYMDERKRGHYVSDRLKGPDMPVNMSREPPTHIERLRPADTGHRLDIPNNRDSGPAIALPSNDNRDQANRLPARNNYTGPVNSRAPNRRSKPARIA</sequence>
<comment type="caution">
    <text evidence="6">The sequence shown here is derived from an EMBL/GenBank/DDBJ whole genome shotgun (WGS) entry which is preliminary data.</text>
</comment>
<evidence type="ECO:0000256" key="1">
    <source>
        <dbReference type="ARBA" id="ARBA00004496"/>
    </source>
</evidence>
<name>A0AAD1UI54_EUPCR</name>
<proteinExistence type="inferred from homology"/>
<keyword evidence="4" id="KW-0597">Phosphoprotein</keyword>
<comment type="similarity">
    <text evidence="2">Belongs to the MLF family.</text>
</comment>
<feature type="compositionally biased region" description="Basic and acidic residues" evidence="5">
    <location>
        <begin position="309"/>
        <end position="326"/>
    </location>
</feature>
<dbReference type="InterPro" id="IPR019376">
    <property type="entry name" value="Myeloid_leukemia_factor"/>
</dbReference>
<evidence type="ECO:0000313" key="6">
    <source>
        <dbReference type="EMBL" id="CAI2368326.1"/>
    </source>
</evidence>
<dbReference type="GO" id="GO:0005737">
    <property type="term" value="C:cytoplasm"/>
    <property type="evidence" value="ECO:0007669"/>
    <property type="project" value="UniProtKB-SubCell"/>
</dbReference>